<keyword evidence="1" id="KW-0328">Glycosyltransferase</keyword>
<keyword evidence="1" id="KW-0808">Transferase</keyword>
<accession>A0ABY5KED1</accession>
<dbReference type="Proteomes" id="UP001315860">
    <property type="component" value="Chromosome"/>
</dbReference>
<keyword evidence="2" id="KW-1185">Reference proteome</keyword>
<evidence type="ECO:0000313" key="2">
    <source>
        <dbReference type="Proteomes" id="UP001315860"/>
    </source>
</evidence>
<dbReference type="InterPro" id="IPR050194">
    <property type="entry name" value="Glycosyltransferase_grp1"/>
</dbReference>
<dbReference type="SUPFAM" id="SSF53756">
    <property type="entry name" value="UDP-Glycosyltransferase/glycogen phosphorylase"/>
    <property type="match status" value="1"/>
</dbReference>
<proteinExistence type="predicted"/>
<dbReference type="EC" id="2.4.-.-" evidence="1"/>
<dbReference type="Pfam" id="PF13692">
    <property type="entry name" value="Glyco_trans_1_4"/>
    <property type="match status" value="1"/>
</dbReference>
<protein>
    <submittedName>
        <fullName evidence="1">Glycosyltransferase</fullName>
        <ecNumber evidence="1">2.4.-.-</ecNumber>
    </submittedName>
</protein>
<dbReference type="EMBL" id="CP101990">
    <property type="protein sequence ID" value="UUI67405.1"/>
    <property type="molecule type" value="Genomic_DNA"/>
</dbReference>
<gene>
    <name evidence="1" type="ORF">NP095_09300</name>
</gene>
<organism evidence="1 2">
    <name type="scientific">Aeromicrobium duanguangcaii</name>
    <dbReference type="NCBI Taxonomy" id="2968086"/>
    <lineage>
        <taxon>Bacteria</taxon>
        <taxon>Bacillati</taxon>
        <taxon>Actinomycetota</taxon>
        <taxon>Actinomycetes</taxon>
        <taxon>Propionibacteriales</taxon>
        <taxon>Nocardioidaceae</taxon>
        <taxon>Aeromicrobium</taxon>
    </lineage>
</organism>
<reference evidence="1 2" key="1">
    <citation type="submission" date="2022-07" db="EMBL/GenBank/DDBJ databases">
        <title>Novel species in genus Aeromicrobium.</title>
        <authorList>
            <person name="Ye L."/>
        </authorList>
    </citation>
    <scope>NUCLEOTIDE SEQUENCE [LARGE SCALE GENOMIC DNA]</scope>
    <source>
        <strain evidence="2">zg-Y50</strain>
    </source>
</reference>
<dbReference type="GO" id="GO:0016757">
    <property type="term" value="F:glycosyltransferase activity"/>
    <property type="evidence" value="ECO:0007669"/>
    <property type="project" value="UniProtKB-KW"/>
</dbReference>
<evidence type="ECO:0000313" key="1">
    <source>
        <dbReference type="EMBL" id="UUI67405.1"/>
    </source>
</evidence>
<dbReference type="RefSeq" id="WP_256765996.1">
    <property type="nucleotide sequence ID" value="NZ_CP101990.1"/>
</dbReference>
<dbReference type="PANTHER" id="PTHR45947">
    <property type="entry name" value="SULFOQUINOVOSYL TRANSFERASE SQD2"/>
    <property type="match status" value="1"/>
</dbReference>
<dbReference type="PANTHER" id="PTHR45947:SF3">
    <property type="entry name" value="SULFOQUINOVOSYL TRANSFERASE SQD2"/>
    <property type="match status" value="1"/>
</dbReference>
<name>A0ABY5KED1_9ACTN</name>
<sequence>MTRELLWVSLPDQRPRRELYYMSLMGDTHVTALARDEPVGDLTWVPSTYRRPIKRFIEAGALAWVNELRDQDPAEFDWVASLELCSLVTGQASRWRRRGTGRKPLQAVVTWENLARQPIYKVPPYRQALESCRDAELLLCMVDAARDHLLENRFDDAVIRVVKPGVDTAIFTPASAPVERPVVAFVSPLAENKGIDRILEAMALVRRQVPEAELVVAGRGPLEPLVRAAADDPASGVTLVGGLDAAGVADLLRGAAVFTTAPRPTWKWEEQFGLAYVEAQACGLPVVTTRCGSNHEALAPGNDLLDVEGADQVEALAAQLVAWLTDPARRAEQGALNRAWVTEHHDLRTQCRRMGDAFSEMERLHGVRS</sequence>
<dbReference type="Gene3D" id="3.40.50.2000">
    <property type="entry name" value="Glycogen Phosphorylase B"/>
    <property type="match status" value="2"/>
</dbReference>